<evidence type="ECO:0000313" key="2">
    <source>
        <dbReference type="Proteomes" id="UP000324222"/>
    </source>
</evidence>
<dbReference type="PANTHER" id="PTHR35617:SF3">
    <property type="entry name" value="CORE-BINDING (CB) DOMAIN-CONTAINING PROTEIN"/>
    <property type="match status" value="1"/>
</dbReference>
<dbReference type="PANTHER" id="PTHR35617">
    <property type="entry name" value="PHAGE_INTEGRASE DOMAIN-CONTAINING PROTEIN"/>
    <property type="match status" value="1"/>
</dbReference>
<organism evidence="1 2">
    <name type="scientific">Portunus trituberculatus</name>
    <name type="common">Swimming crab</name>
    <name type="synonym">Neptunus trituberculatus</name>
    <dbReference type="NCBI Taxonomy" id="210409"/>
    <lineage>
        <taxon>Eukaryota</taxon>
        <taxon>Metazoa</taxon>
        <taxon>Ecdysozoa</taxon>
        <taxon>Arthropoda</taxon>
        <taxon>Crustacea</taxon>
        <taxon>Multicrustacea</taxon>
        <taxon>Malacostraca</taxon>
        <taxon>Eumalacostraca</taxon>
        <taxon>Eucarida</taxon>
        <taxon>Decapoda</taxon>
        <taxon>Pleocyemata</taxon>
        <taxon>Brachyura</taxon>
        <taxon>Eubrachyura</taxon>
        <taxon>Portunoidea</taxon>
        <taxon>Portunidae</taxon>
        <taxon>Portuninae</taxon>
        <taxon>Portunus</taxon>
    </lineage>
</organism>
<proteinExistence type="predicted"/>
<dbReference type="EMBL" id="VSRR010022693">
    <property type="protein sequence ID" value="MPC64887.1"/>
    <property type="molecule type" value="Genomic_DNA"/>
</dbReference>
<sequence>MKGLCMEQDFISVPLSGNIKQCRPQFNVRMIKFQAYPKDATLCVCVTLRQYLERTEALKQTTVQEHDSLLISFIKPHKGVTQDTIARWIKTMLDKSGVDTTKFTAGSVCAAATSKAKAMAVLLTLTRNNQTGGVSHGHIFLYLKSHCGS</sequence>
<gene>
    <name evidence="1" type="ORF">E2C01_059009</name>
</gene>
<protein>
    <submittedName>
        <fullName evidence="1">Uncharacterized protein</fullName>
    </submittedName>
</protein>
<dbReference type="Proteomes" id="UP000324222">
    <property type="component" value="Unassembled WGS sequence"/>
</dbReference>
<name>A0A5B7H694_PORTR</name>
<accession>A0A5B7H694</accession>
<comment type="caution">
    <text evidence="1">The sequence shown here is derived from an EMBL/GenBank/DDBJ whole genome shotgun (WGS) entry which is preliminary data.</text>
</comment>
<dbReference type="OrthoDB" id="6361724at2759"/>
<keyword evidence="2" id="KW-1185">Reference proteome</keyword>
<dbReference type="AlphaFoldDB" id="A0A5B7H694"/>
<evidence type="ECO:0000313" key="1">
    <source>
        <dbReference type="EMBL" id="MPC64887.1"/>
    </source>
</evidence>
<reference evidence="1 2" key="1">
    <citation type="submission" date="2019-05" db="EMBL/GenBank/DDBJ databases">
        <title>Another draft genome of Portunus trituberculatus and its Hox gene families provides insights of decapod evolution.</title>
        <authorList>
            <person name="Jeong J.-H."/>
            <person name="Song I."/>
            <person name="Kim S."/>
            <person name="Choi T."/>
            <person name="Kim D."/>
            <person name="Ryu S."/>
            <person name="Kim W."/>
        </authorList>
    </citation>
    <scope>NUCLEOTIDE SEQUENCE [LARGE SCALE GENOMIC DNA]</scope>
    <source>
        <tissue evidence="1">Muscle</tissue>
    </source>
</reference>